<proteinExistence type="predicted"/>
<sequence length="369" mass="39909">MVAYYNEIDPHAAQHLRNLIDAGHIAPGVVDTRSIEDVTPNDLIGFNQCHFFAGIGGWSLALRRAGWPDSRPAWTASCPCQPFSQAGKGLGFADERHLWPSAHWLVGQRRPVVVFGEQSGSADANDWIDLVQADVEALGYAFGATAFPSASVGAPHQRDRAYWVADADRQQWERCGEFQPTGGGKPSDSCVIGWLDNTERDRWSARRNGDYLGNDGQQPYADGENGGMADTDGNGWQGRLSGRQSTGREVVNGQAGCGGTACGLADTVRAGFRAQPKKSNEKNSIQREEANHASALRGADAAGPVNGFWRDADWLYCRDGKWRPVRPGSFPLADGVPARVGRLRAYGNAINIEAAAAFIKSYMAAVDYV</sequence>
<dbReference type="GO" id="GO:0032259">
    <property type="term" value="P:methylation"/>
    <property type="evidence" value="ECO:0007669"/>
    <property type="project" value="UniProtKB-KW"/>
</dbReference>
<feature type="region of interest" description="Disordered" evidence="5">
    <location>
        <begin position="206"/>
        <end position="246"/>
    </location>
</feature>
<name>A0A483NGA6_KLEPN</name>
<evidence type="ECO:0000313" key="6">
    <source>
        <dbReference type="EMBL" id="TCX98200.1"/>
    </source>
</evidence>
<dbReference type="Pfam" id="PF00145">
    <property type="entry name" value="DNA_methylase"/>
    <property type="match status" value="1"/>
</dbReference>
<evidence type="ECO:0000256" key="5">
    <source>
        <dbReference type="SAM" id="MobiDB-lite"/>
    </source>
</evidence>
<protein>
    <submittedName>
        <fullName evidence="6">DNA cytosine methyltransferase</fullName>
    </submittedName>
</protein>
<dbReference type="GO" id="GO:0009307">
    <property type="term" value="P:DNA restriction-modification system"/>
    <property type="evidence" value="ECO:0007669"/>
    <property type="project" value="UniProtKB-KW"/>
</dbReference>
<dbReference type="AlphaFoldDB" id="A0A483NGA6"/>
<evidence type="ECO:0000256" key="1">
    <source>
        <dbReference type="ARBA" id="ARBA00022603"/>
    </source>
</evidence>
<organism evidence="6">
    <name type="scientific">Klebsiella pneumoniae</name>
    <dbReference type="NCBI Taxonomy" id="573"/>
    <lineage>
        <taxon>Bacteria</taxon>
        <taxon>Pseudomonadati</taxon>
        <taxon>Pseudomonadota</taxon>
        <taxon>Gammaproteobacteria</taxon>
        <taxon>Enterobacterales</taxon>
        <taxon>Enterobacteriaceae</taxon>
        <taxon>Klebsiella/Raoultella group</taxon>
        <taxon>Klebsiella</taxon>
        <taxon>Klebsiella pneumoniae complex</taxon>
    </lineage>
</organism>
<evidence type="ECO:0000256" key="2">
    <source>
        <dbReference type="ARBA" id="ARBA00022679"/>
    </source>
</evidence>
<gene>
    <name evidence="6" type="ORF">ETF11_24250</name>
</gene>
<dbReference type="SUPFAM" id="SSF53335">
    <property type="entry name" value="S-adenosyl-L-methionine-dependent methyltransferases"/>
    <property type="match status" value="1"/>
</dbReference>
<dbReference type="RefSeq" id="WP_117047458.1">
    <property type="nucleotide sequence ID" value="NZ_JBMOXP010000001.1"/>
</dbReference>
<evidence type="ECO:0000256" key="4">
    <source>
        <dbReference type="ARBA" id="ARBA00047422"/>
    </source>
</evidence>
<accession>A0A483NGA6</accession>
<keyword evidence="2 6" id="KW-0808">Transferase</keyword>
<evidence type="ECO:0000256" key="3">
    <source>
        <dbReference type="ARBA" id="ARBA00022747"/>
    </source>
</evidence>
<dbReference type="InterPro" id="IPR029063">
    <property type="entry name" value="SAM-dependent_MTases_sf"/>
</dbReference>
<reference evidence="6" key="1">
    <citation type="submission" date="2019-01" db="EMBL/GenBank/DDBJ databases">
        <authorList>
            <person name="Lista F."/>
            <person name="Anselmo A."/>
        </authorList>
    </citation>
    <scope>NUCLEOTIDE SEQUENCE</scope>
    <source>
        <strain evidence="6">2S</strain>
    </source>
</reference>
<dbReference type="GO" id="GO:0003886">
    <property type="term" value="F:DNA (cytosine-5-)-methyltransferase activity"/>
    <property type="evidence" value="ECO:0007669"/>
    <property type="project" value="UniProtKB-EC"/>
</dbReference>
<keyword evidence="3" id="KW-0680">Restriction system</keyword>
<dbReference type="EMBL" id="SDCU01000042">
    <property type="protein sequence ID" value="TCX98200.1"/>
    <property type="molecule type" value="Genomic_DNA"/>
</dbReference>
<dbReference type="InterPro" id="IPR001525">
    <property type="entry name" value="C5_MeTfrase"/>
</dbReference>
<keyword evidence="1 6" id="KW-0489">Methyltransferase</keyword>
<comment type="caution">
    <text evidence="6">The sequence shown here is derived from an EMBL/GenBank/DDBJ whole genome shotgun (WGS) entry which is preliminary data.</text>
</comment>
<dbReference type="Gene3D" id="3.40.50.150">
    <property type="entry name" value="Vaccinia Virus protein VP39"/>
    <property type="match status" value="1"/>
</dbReference>
<comment type="catalytic activity">
    <reaction evidence="4">
        <text>a 2'-deoxycytidine in DNA + S-adenosyl-L-methionine = a 5-methyl-2'-deoxycytidine in DNA + S-adenosyl-L-homocysteine + H(+)</text>
        <dbReference type="Rhea" id="RHEA:13681"/>
        <dbReference type="Rhea" id="RHEA-COMP:11369"/>
        <dbReference type="Rhea" id="RHEA-COMP:11370"/>
        <dbReference type="ChEBI" id="CHEBI:15378"/>
        <dbReference type="ChEBI" id="CHEBI:57856"/>
        <dbReference type="ChEBI" id="CHEBI:59789"/>
        <dbReference type="ChEBI" id="CHEBI:85452"/>
        <dbReference type="ChEBI" id="CHEBI:85454"/>
        <dbReference type="EC" id="2.1.1.37"/>
    </reaction>
</comment>